<feature type="binding site" evidence="15">
    <location>
        <position position="286"/>
    </location>
    <ligand>
        <name>NAD(+)</name>
        <dbReference type="ChEBI" id="CHEBI:57540"/>
    </ligand>
</feature>
<evidence type="ECO:0000256" key="9">
    <source>
        <dbReference type="ARBA" id="ARBA00022842"/>
    </source>
</evidence>
<feature type="binding site" evidence="15">
    <location>
        <position position="136"/>
    </location>
    <ligand>
        <name>NAD(+)</name>
        <dbReference type="ChEBI" id="CHEBI:57540"/>
    </ligand>
</feature>
<dbReference type="InterPro" id="IPR012340">
    <property type="entry name" value="NA-bd_OB-fold"/>
</dbReference>
<feature type="active site" description="N6-AMP-lysine intermediate" evidence="15">
    <location>
        <position position="115"/>
    </location>
</feature>
<comment type="caution">
    <text evidence="17">The sequence shown here is derived from an EMBL/GenBank/DDBJ whole genome shotgun (WGS) entry which is preliminary data.</text>
</comment>
<dbReference type="Pfam" id="PF03119">
    <property type="entry name" value="DNA_ligase_ZBD"/>
    <property type="match status" value="1"/>
</dbReference>
<comment type="cofactor">
    <cofactor evidence="15">
        <name>Mg(2+)</name>
        <dbReference type="ChEBI" id="CHEBI:18420"/>
    </cofactor>
    <cofactor evidence="15">
        <name>Mn(2+)</name>
        <dbReference type="ChEBI" id="CHEBI:29035"/>
    </cofactor>
</comment>
<accession>A0A9D9D553</accession>
<dbReference type="InterPro" id="IPR041663">
    <property type="entry name" value="DisA/LigA_HHH"/>
</dbReference>
<dbReference type="InterPro" id="IPR001679">
    <property type="entry name" value="DNA_ligase"/>
</dbReference>
<dbReference type="Pfam" id="PF03120">
    <property type="entry name" value="OB_DNA_ligase"/>
    <property type="match status" value="1"/>
</dbReference>
<dbReference type="Gene3D" id="2.40.50.140">
    <property type="entry name" value="Nucleic acid-binding proteins"/>
    <property type="match status" value="1"/>
</dbReference>
<feature type="binding site" evidence="15">
    <location>
        <begin position="33"/>
        <end position="37"/>
    </location>
    <ligand>
        <name>NAD(+)</name>
        <dbReference type="ChEBI" id="CHEBI:57540"/>
    </ligand>
</feature>
<dbReference type="Gene3D" id="3.40.50.10190">
    <property type="entry name" value="BRCT domain"/>
    <property type="match status" value="1"/>
</dbReference>
<evidence type="ECO:0000256" key="14">
    <source>
        <dbReference type="ARBA" id="ARBA00060881"/>
    </source>
</evidence>
<dbReference type="InterPro" id="IPR018239">
    <property type="entry name" value="DNA_ligase_AS"/>
</dbReference>
<feature type="binding site" evidence="15">
    <location>
        <position position="404"/>
    </location>
    <ligand>
        <name>Zn(2+)</name>
        <dbReference type="ChEBI" id="CHEBI:29105"/>
    </ligand>
</feature>
<dbReference type="HAMAP" id="MF_01588">
    <property type="entry name" value="DNA_ligase_A"/>
    <property type="match status" value="1"/>
</dbReference>
<dbReference type="SUPFAM" id="SSF47781">
    <property type="entry name" value="RuvA domain 2-like"/>
    <property type="match status" value="1"/>
</dbReference>
<keyword evidence="9 15" id="KW-0460">Magnesium</keyword>
<feature type="domain" description="BRCT" evidence="16">
    <location>
        <begin position="588"/>
        <end position="668"/>
    </location>
</feature>
<dbReference type="GO" id="GO:0005829">
    <property type="term" value="C:cytosol"/>
    <property type="evidence" value="ECO:0007669"/>
    <property type="project" value="TreeGrafter"/>
</dbReference>
<keyword evidence="8 15" id="KW-0862">Zinc</keyword>
<evidence type="ECO:0000256" key="6">
    <source>
        <dbReference type="ARBA" id="ARBA00022723"/>
    </source>
</evidence>
<dbReference type="FunFam" id="2.40.50.140:FF:000012">
    <property type="entry name" value="DNA ligase"/>
    <property type="match status" value="1"/>
</dbReference>
<dbReference type="NCBIfam" id="NF005932">
    <property type="entry name" value="PRK07956.1"/>
    <property type="match status" value="1"/>
</dbReference>
<dbReference type="SUPFAM" id="SSF50249">
    <property type="entry name" value="Nucleic acid-binding proteins"/>
    <property type="match status" value="1"/>
</dbReference>
<dbReference type="InterPro" id="IPR004149">
    <property type="entry name" value="Znf_DNAligase_C4"/>
</dbReference>
<dbReference type="FunFam" id="3.30.470.30:FF:000001">
    <property type="entry name" value="DNA ligase"/>
    <property type="match status" value="1"/>
</dbReference>
<evidence type="ECO:0000313" key="18">
    <source>
        <dbReference type="Proteomes" id="UP000823629"/>
    </source>
</evidence>
<reference evidence="17" key="2">
    <citation type="journal article" date="2021" name="PeerJ">
        <title>Extensive microbial diversity within the chicken gut microbiome revealed by metagenomics and culture.</title>
        <authorList>
            <person name="Gilroy R."/>
            <person name="Ravi A."/>
            <person name="Getino M."/>
            <person name="Pursley I."/>
            <person name="Horton D.L."/>
            <person name="Alikhan N.F."/>
            <person name="Baker D."/>
            <person name="Gharbi K."/>
            <person name="Hall N."/>
            <person name="Watson M."/>
            <person name="Adriaenssens E.M."/>
            <person name="Foster-Nyarko E."/>
            <person name="Jarju S."/>
            <person name="Secka A."/>
            <person name="Antonio M."/>
            <person name="Oren A."/>
            <person name="Chaudhuri R.R."/>
            <person name="La Ragione R."/>
            <person name="Hildebrand F."/>
            <person name="Pallen M.J."/>
        </authorList>
    </citation>
    <scope>NUCLEOTIDE SEQUENCE</scope>
    <source>
        <strain evidence="17">1748</strain>
    </source>
</reference>
<evidence type="ECO:0000256" key="2">
    <source>
        <dbReference type="ARBA" id="ARBA00012722"/>
    </source>
</evidence>
<dbReference type="SMART" id="SM00278">
    <property type="entry name" value="HhH1"/>
    <property type="match status" value="4"/>
</dbReference>
<evidence type="ECO:0000256" key="3">
    <source>
        <dbReference type="ARBA" id="ARBA00013308"/>
    </source>
</evidence>
<dbReference type="PROSITE" id="PS01055">
    <property type="entry name" value="DNA_LIGASE_N1"/>
    <property type="match status" value="1"/>
</dbReference>
<dbReference type="InterPro" id="IPR010994">
    <property type="entry name" value="RuvA_2-like"/>
</dbReference>
<dbReference type="Gene3D" id="3.30.470.30">
    <property type="entry name" value="DNA ligase/mRNA capping enzyme"/>
    <property type="match status" value="1"/>
</dbReference>
<evidence type="ECO:0000256" key="5">
    <source>
        <dbReference type="ARBA" id="ARBA00022705"/>
    </source>
</evidence>
<dbReference type="EMBL" id="JADING010000034">
    <property type="protein sequence ID" value="MBO8414086.1"/>
    <property type="molecule type" value="Genomic_DNA"/>
</dbReference>
<evidence type="ECO:0000256" key="11">
    <source>
        <dbReference type="ARBA" id="ARBA00023204"/>
    </source>
</evidence>
<dbReference type="GO" id="GO:0046872">
    <property type="term" value="F:metal ion binding"/>
    <property type="evidence" value="ECO:0007669"/>
    <property type="project" value="UniProtKB-KW"/>
</dbReference>
<evidence type="ECO:0000256" key="1">
    <source>
        <dbReference type="ARBA" id="ARBA00004067"/>
    </source>
</evidence>
<dbReference type="EC" id="6.5.1.2" evidence="2 15"/>
<dbReference type="InterPro" id="IPR003583">
    <property type="entry name" value="Hlx-hairpin-Hlx_DNA-bd_motif"/>
</dbReference>
<dbReference type="AlphaFoldDB" id="A0A9D9D553"/>
<dbReference type="InterPro" id="IPR013839">
    <property type="entry name" value="DNAligase_adenylation"/>
</dbReference>
<gene>
    <name evidence="15 17" type="primary">ligA</name>
    <name evidence="17" type="ORF">IAC78_01200</name>
</gene>
<evidence type="ECO:0000256" key="13">
    <source>
        <dbReference type="ARBA" id="ARBA00034005"/>
    </source>
</evidence>
<dbReference type="InterPro" id="IPR013840">
    <property type="entry name" value="DNAligase_N"/>
</dbReference>
<dbReference type="GO" id="GO:0006281">
    <property type="term" value="P:DNA repair"/>
    <property type="evidence" value="ECO:0007669"/>
    <property type="project" value="UniProtKB-KW"/>
</dbReference>
<dbReference type="GO" id="GO:0006260">
    <property type="term" value="P:DNA replication"/>
    <property type="evidence" value="ECO:0007669"/>
    <property type="project" value="UniProtKB-KW"/>
</dbReference>
<dbReference type="CDD" id="cd17748">
    <property type="entry name" value="BRCT_DNA_ligase_like"/>
    <property type="match status" value="1"/>
</dbReference>
<dbReference type="SMART" id="SM00532">
    <property type="entry name" value="LIGANc"/>
    <property type="match status" value="1"/>
</dbReference>
<keyword evidence="12 15" id="KW-0464">Manganese</keyword>
<dbReference type="SUPFAM" id="SSF56091">
    <property type="entry name" value="DNA ligase/mRNA capping enzyme, catalytic domain"/>
    <property type="match status" value="1"/>
</dbReference>
<feature type="binding site" evidence="15">
    <location>
        <position position="310"/>
    </location>
    <ligand>
        <name>NAD(+)</name>
        <dbReference type="ChEBI" id="CHEBI:57540"/>
    </ligand>
</feature>
<dbReference type="InterPro" id="IPR004150">
    <property type="entry name" value="NAD_DNA_ligase_OB"/>
</dbReference>
<dbReference type="SMART" id="SM00292">
    <property type="entry name" value="BRCT"/>
    <property type="match status" value="1"/>
</dbReference>
<dbReference type="Pfam" id="PF00533">
    <property type="entry name" value="BRCT"/>
    <property type="match status" value="1"/>
</dbReference>
<evidence type="ECO:0000313" key="17">
    <source>
        <dbReference type="EMBL" id="MBO8414086.1"/>
    </source>
</evidence>
<dbReference type="PANTHER" id="PTHR23389">
    <property type="entry name" value="CHROMOSOME TRANSMISSION FIDELITY FACTOR 18"/>
    <property type="match status" value="1"/>
</dbReference>
<evidence type="ECO:0000259" key="16">
    <source>
        <dbReference type="PROSITE" id="PS50172"/>
    </source>
</evidence>
<keyword evidence="11 15" id="KW-0234">DNA repair</keyword>
<dbReference type="PROSITE" id="PS50172">
    <property type="entry name" value="BRCT"/>
    <property type="match status" value="1"/>
</dbReference>
<evidence type="ECO:0000256" key="7">
    <source>
        <dbReference type="ARBA" id="ARBA00022763"/>
    </source>
</evidence>
<feature type="binding site" evidence="15">
    <location>
        <position position="422"/>
    </location>
    <ligand>
        <name>Zn(2+)</name>
        <dbReference type="ChEBI" id="CHEBI:29105"/>
    </ligand>
</feature>
<comment type="catalytic activity">
    <reaction evidence="13 15">
        <text>NAD(+) + (deoxyribonucleotide)n-3'-hydroxyl + 5'-phospho-(deoxyribonucleotide)m = (deoxyribonucleotide)n+m + AMP + beta-nicotinamide D-nucleotide.</text>
        <dbReference type="EC" id="6.5.1.2"/>
    </reaction>
</comment>
<dbReference type="Proteomes" id="UP000823629">
    <property type="component" value="Unassembled WGS sequence"/>
</dbReference>
<reference evidence="17" key="1">
    <citation type="submission" date="2020-10" db="EMBL/GenBank/DDBJ databases">
        <authorList>
            <person name="Gilroy R."/>
        </authorList>
    </citation>
    <scope>NUCLEOTIDE SEQUENCE</scope>
    <source>
        <strain evidence="17">1748</strain>
    </source>
</reference>
<dbReference type="GO" id="GO:0003677">
    <property type="term" value="F:DNA binding"/>
    <property type="evidence" value="ECO:0007669"/>
    <property type="project" value="InterPro"/>
</dbReference>
<dbReference type="CDD" id="cd00114">
    <property type="entry name" value="LIGANc"/>
    <property type="match status" value="1"/>
</dbReference>
<protein>
    <recommendedName>
        <fullName evidence="3 15">DNA ligase</fullName>
        <ecNumber evidence="2 15">6.5.1.2</ecNumber>
    </recommendedName>
    <alternativeName>
        <fullName evidence="15">Polydeoxyribonucleotide synthase [NAD(+)]</fullName>
    </alternativeName>
</protein>
<dbReference type="PIRSF" id="PIRSF001604">
    <property type="entry name" value="LigA"/>
    <property type="match status" value="1"/>
</dbReference>
<feature type="binding site" evidence="15">
    <location>
        <begin position="82"/>
        <end position="83"/>
    </location>
    <ligand>
        <name>NAD(+)</name>
        <dbReference type="ChEBI" id="CHEBI:57540"/>
    </ligand>
</feature>
<dbReference type="SUPFAM" id="SSF52113">
    <property type="entry name" value="BRCT domain"/>
    <property type="match status" value="1"/>
</dbReference>
<organism evidence="17 18">
    <name type="scientific">Candidatus Scatoplasma merdavium</name>
    <dbReference type="NCBI Taxonomy" id="2840932"/>
    <lineage>
        <taxon>Bacteria</taxon>
        <taxon>Bacillati</taxon>
        <taxon>Bacillota</taxon>
        <taxon>Bacilli</taxon>
        <taxon>Bacillales</taxon>
        <taxon>Candidatus Scatoplasma</taxon>
    </lineage>
</organism>
<keyword evidence="4 15" id="KW-0436">Ligase</keyword>
<evidence type="ECO:0000256" key="8">
    <source>
        <dbReference type="ARBA" id="ARBA00022833"/>
    </source>
</evidence>
<dbReference type="Gene3D" id="1.10.150.20">
    <property type="entry name" value="5' to 3' exonuclease, C-terminal subdomain"/>
    <property type="match status" value="2"/>
</dbReference>
<dbReference type="PANTHER" id="PTHR23389:SF9">
    <property type="entry name" value="DNA LIGASE"/>
    <property type="match status" value="1"/>
</dbReference>
<keyword evidence="10 15" id="KW-0520">NAD</keyword>
<dbReference type="GO" id="GO:0003911">
    <property type="term" value="F:DNA ligase (NAD+) activity"/>
    <property type="evidence" value="ECO:0007669"/>
    <property type="project" value="UniProtKB-UniRule"/>
</dbReference>
<keyword evidence="6 15" id="KW-0479">Metal-binding</keyword>
<comment type="function">
    <text evidence="1 15">DNA ligase that catalyzes the formation of phosphodiester linkages between 5'-phosphoryl and 3'-hydroxyl groups in double-stranded DNA using NAD as a coenzyme and as the energy source for the reaction. It is essential for DNA replication and repair of damaged DNA.</text>
</comment>
<name>A0A9D9D553_9BACL</name>
<dbReference type="Gene3D" id="6.20.10.30">
    <property type="match status" value="1"/>
</dbReference>
<comment type="similarity">
    <text evidence="14 15">Belongs to the NAD-dependent DNA ligase family. LigA subfamily.</text>
</comment>
<evidence type="ECO:0000256" key="12">
    <source>
        <dbReference type="ARBA" id="ARBA00023211"/>
    </source>
</evidence>
<keyword evidence="7 15" id="KW-0227">DNA damage</keyword>
<evidence type="ECO:0000256" key="15">
    <source>
        <dbReference type="HAMAP-Rule" id="MF_01588"/>
    </source>
</evidence>
<dbReference type="NCBIfam" id="TIGR00575">
    <property type="entry name" value="dnlj"/>
    <property type="match status" value="1"/>
</dbReference>
<feature type="binding site" evidence="15">
    <location>
        <position position="113"/>
    </location>
    <ligand>
        <name>NAD(+)</name>
        <dbReference type="ChEBI" id="CHEBI:57540"/>
    </ligand>
</feature>
<feature type="binding site" evidence="15">
    <location>
        <position position="427"/>
    </location>
    <ligand>
        <name>Zn(2+)</name>
        <dbReference type="ChEBI" id="CHEBI:29105"/>
    </ligand>
</feature>
<dbReference type="Pfam" id="PF12826">
    <property type="entry name" value="HHH_2"/>
    <property type="match status" value="1"/>
</dbReference>
<feature type="binding site" evidence="15">
    <location>
        <position position="407"/>
    </location>
    <ligand>
        <name>Zn(2+)</name>
        <dbReference type="ChEBI" id="CHEBI:29105"/>
    </ligand>
</feature>
<dbReference type="InterPro" id="IPR036420">
    <property type="entry name" value="BRCT_dom_sf"/>
</dbReference>
<dbReference type="InterPro" id="IPR001357">
    <property type="entry name" value="BRCT_dom"/>
</dbReference>
<dbReference type="Gene3D" id="1.10.287.610">
    <property type="entry name" value="Helix hairpin bin"/>
    <property type="match status" value="1"/>
</dbReference>
<evidence type="ECO:0000256" key="10">
    <source>
        <dbReference type="ARBA" id="ARBA00023027"/>
    </source>
</evidence>
<proteinExistence type="inferred from homology"/>
<feature type="binding site" evidence="15">
    <location>
        <position position="170"/>
    </location>
    <ligand>
        <name>NAD(+)</name>
        <dbReference type="ChEBI" id="CHEBI:57540"/>
    </ligand>
</feature>
<keyword evidence="5 15" id="KW-0235">DNA replication</keyword>
<dbReference type="Pfam" id="PF01653">
    <property type="entry name" value="DNA_ligase_aden"/>
    <property type="match status" value="1"/>
</dbReference>
<evidence type="ECO:0000256" key="4">
    <source>
        <dbReference type="ARBA" id="ARBA00022598"/>
    </source>
</evidence>
<sequence length="676" mass="76177">MLDTDKKRVQELTELLNRYNYEYYVLNQSSVSDQEYDSLLEELKSIEERRPDLKSPLSPTQRVGGSVQEGFKKIVHQRMMLSLGDVFNEQELIDFNARVEKDTRLQDIEYMGEVKIDGLAMSLVYKNGELQYAATRGDGNVGEDVTANVLTIPTIPTHIKDKRDIEVRGEVYMSKKTLEELNKKRALNNEPLLANARNAAAGSIRQLDSKIAASRKLSAFWYYLVNAEELGFKRHSDSLDYLAELGFVTNPERERVKGIKGILNYVEKYREKRPSLGYDIDGLVFKVDDLNLHEVLGYTMKTPRWAIAYKFPPDEVLTKLENIVITVGRTGRVTPNAVLSPVRVAGSLIARATLNNEDFIKSKDIRIGDYVYLHKAGDVIPEVSKVELSRRDPSSVPYVFPSTCPYCGTELVKSESDIQHRCPNENCPSRKINKLIYFVSDYGMDIDGLGDSLVEQLFNEGLVKEVDDFYSLKEHETDLMLLDGIGKKTFDSLVKNIERSKSNSLEMLVSALGIPLVGKKTALELSRHFVHLRALVSASKEELSKLQDVGEKTAEVIYNYFHNEDNLNLIARLEALGLNFECTSIVQAKDNFFKGKKFVLTGGLASSSRNEMTKRLEALGAISSSSVSKVTDLVIVGSDPGSKFEKAQKLKLRIVYEDELIELLKESEGGKDEENK</sequence>